<dbReference type="AlphaFoldDB" id="M7N6V4"/>
<dbReference type="eggNOG" id="COG0715">
    <property type="taxonomic scope" value="Bacteria"/>
</dbReference>
<dbReference type="Gene3D" id="3.40.190.10">
    <property type="entry name" value="Periplasmic binding protein-like II"/>
    <property type="match status" value="2"/>
</dbReference>
<dbReference type="PANTHER" id="PTHR30024:SF47">
    <property type="entry name" value="TAURINE-BINDING PERIPLASMIC PROTEIN"/>
    <property type="match status" value="1"/>
</dbReference>
<dbReference type="STRING" id="1279009.ADICEAN_01861"/>
<reference evidence="5 6" key="1">
    <citation type="journal article" date="2013" name="Genome Announc.">
        <title>Draft Genome Sequence of Cesiribacter andamanensis Strain AMV16T, Isolated from a Soil Sample from a Mud Volcano in the Andaman Islands, India.</title>
        <authorList>
            <person name="Shivaji S."/>
            <person name="Ara S."/>
            <person name="Begum Z."/>
            <person name="Srinivas T.N."/>
            <person name="Singh A."/>
            <person name="Kumar Pinnaka A."/>
        </authorList>
    </citation>
    <scope>NUCLEOTIDE SEQUENCE [LARGE SCALE GENOMIC DNA]</scope>
    <source>
        <strain evidence="5 6">AMV16</strain>
    </source>
</reference>
<dbReference type="CDD" id="cd13637">
    <property type="entry name" value="PBP2_Ca3427_like"/>
    <property type="match status" value="1"/>
</dbReference>
<gene>
    <name evidence="5" type="ORF">ADICEAN_01861</name>
</gene>
<dbReference type="GO" id="GO:0042597">
    <property type="term" value="C:periplasmic space"/>
    <property type="evidence" value="ECO:0007669"/>
    <property type="project" value="UniProtKB-SubCell"/>
</dbReference>
<comment type="subcellular location">
    <subcellularLocation>
        <location evidence="1">Periplasm</location>
    </subcellularLocation>
</comment>
<keyword evidence="6" id="KW-1185">Reference proteome</keyword>
<evidence type="ECO:0000313" key="6">
    <source>
        <dbReference type="Proteomes" id="UP000011910"/>
    </source>
</evidence>
<comment type="caution">
    <text evidence="5">The sequence shown here is derived from an EMBL/GenBank/DDBJ whole genome shotgun (WGS) entry which is preliminary data.</text>
</comment>
<evidence type="ECO:0000259" key="4">
    <source>
        <dbReference type="Pfam" id="PF22384"/>
    </source>
</evidence>
<comment type="similarity">
    <text evidence="2">Belongs to the bacterial solute-binding protein SsuA/TauA family.</text>
</comment>
<dbReference type="EMBL" id="AODQ01000038">
    <property type="protein sequence ID" value="EMR03012.1"/>
    <property type="molecule type" value="Genomic_DNA"/>
</dbReference>
<evidence type="ECO:0000256" key="1">
    <source>
        <dbReference type="ARBA" id="ARBA00004418"/>
    </source>
</evidence>
<dbReference type="RefSeq" id="WP_009195257.1">
    <property type="nucleotide sequence ID" value="NZ_AODQ01000038.1"/>
</dbReference>
<name>M7N6V4_9BACT</name>
<feature type="domain" description="Ca3427-like PBP 2" evidence="4">
    <location>
        <begin position="100"/>
        <end position="182"/>
    </location>
</feature>
<dbReference type="SUPFAM" id="SSF53850">
    <property type="entry name" value="Periplasmic binding protein-like II"/>
    <property type="match status" value="1"/>
</dbReference>
<sequence length="291" mass="32942">MKNPIDLRIGGVPEHFNLPWQIALEENAFSELPATIQWTDYAGGTGAMAADLREGKLDVAMLLTEGAVADIIRGSNYRIVSLYVDSPLLWGIHVHADSPFQEIQDLKGCTYAVSRYGSGSHLMAFVDAKSREWPTKNLKFETVGTLEGAREALANKTADAFLWEKFMTKPLVDSGEWRRIEERPTPWPCFVVVVREEIMDQHAELVSGVLQVVRRYGQQLKFDPEAPTLIARRYGLKPEDAKTWWDDVRWANNSIVPVLMLEEVMNTLMRINLIPEKVLPEKLCYEAALLV</sequence>
<dbReference type="Pfam" id="PF22384">
    <property type="entry name" value="PBP2_Ca3427_like"/>
    <property type="match status" value="1"/>
</dbReference>
<evidence type="ECO:0000256" key="3">
    <source>
        <dbReference type="ARBA" id="ARBA00022729"/>
    </source>
</evidence>
<dbReference type="InterPro" id="IPR054364">
    <property type="entry name" value="Ca3427-like_PBP2"/>
</dbReference>
<accession>M7N6V4</accession>
<organism evidence="5 6">
    <name type="scientific">Cesiribacter andamanensis AMV16</name>
    <dbReference type="NCBI Taxonomy" id="1279009"/>
    <lineage>
        <taxon>Bacteria</taxon>
        <taxon>Pseudomonadati</taxon>
        <taxon>Bacteroidota</taxon>
        <taxon>Cytophagia</taxon>
        <taxon>Cytophagales</taxon>
        <taxon>Cesiribacteraceae</taxon>
        <taxon>Cesiribacter</taxon>
    </lineage>
</organism>
<evidence type="ECO:0000256" key="2">
    <source>
        <dbReference type="ARBA" id="ARBA00010742"/>
    </source>
</evidence>
<evidence type="ECO:0000313" key="5">
    <source>
        <dbReference type="EMBL" id="EMR03012.1"/>
    </source>
</evidence>
<proteinExistence type="inferred from homology"/>
<dbReference type="OrthoDB" id="6191474at2"/>
<dbReference type="PANTHER" id="PTHR30024">
    <property type="entry name" value="ALIPHATIC SULFONATES-BINDING PROTEIN-RELATED"/>
    <property type="match status" value="1"/>
</dbReference>
<keyword evidence="3" id="KW-0732">Signal</keyword>
<protein>
    <submittedName>
        <fullName evidence="5">ABC-type taurine transport system, periplasmic component</fullName>
    </submittedName>
</protein>
<dbReference type="Proteomes" id="UP000011910">
    <property type="component" value="Unassembled WGS sequence"/>
</dbReference>